<feature type="domain" description="AMP-dependent synthetase/ligase" evidence="1">
    <location>
        <begin position="152"/>
        <end position="374"/>
    </location>
</feature>
<dbReference type="InterPro" id="IPR042099">
    <property type="entry name" value="ANL_N_sf"/>
</dbReference>
<dbReference type="Proteomes" id="UP000318336">
    <property type="component" value="Unassembled WGS sequence"/>
</dbReference>
<protein>
    <submittedName>
        <fullName evidence="3">Acyl-CoA synthetase (AMP-forming)/AMP-acid ligase II</fullName>
    </submittedName>
</protein>
<gene>
    <name evidence="3" type="ORF">FB554_2834</name>
</gene>
<dbReference type="InterPro" id="IPR000873">
    <property type="entry name" value="AMP-dep_synth/lig_dom"/>
</dbReference>
<reference evidence="3 4" key="1">
    <citation type="submission" date="2019-06" db="EMBL/GenBank/DDBJ databases">
        <title>Sequencing the genomes of 1000 actinobacteria strains.</title>
        <authorList>
            <person name="Klenk H.-P."/>
        </authorList>
    </citation>
    <scope>NUCLEOTIDE SEQUENCE [LARGE SCALE GENOMIC DNA]</scope>
    <source>
        <strain evidence="3 4">DSM 24617</strain>
    </source>
</reference>
<dbReference type="PANTHER" id="PTHR43767:SF1">
    <property type="entry name" value="NONRIBOSOMAL PEPTIDE SYNTHASE PES1 (EUROFUNG)-RELATED"/>
    <property type="match status" value="1"/>
</dbReference>
<dbReference type="InterPro" id="IPR025110">
    <property type="entry name" value="AMP-bd_C"/>
</dbReference>
<keyword evidence="4" id="KW-1185">Reference proteome</keyword>
<evidence type="ECO:0000259" key="1">
    <source>
        <dbReference type="Pfam" id="PF00501"/>
    </source>
</evidence>
<feature type="domain" description="AMP-binding enzyme C-terminal" evidence="2">
    <location>
        <begin position="424"/>
        <end position="500"/>
    </location>
</feature>
<organism evidence="3 4">
    <name type="scientific">Barrientosiimonas humi</name>
    <dbReference type="NCBI Taxonomy" id="999931"/>
    <lineage>
        <taxon>Bacteria</taxon>
        <taxon>Bacillati</taxon>
        <taxon>Actinomycetota</taxon>
        <taxon>Actinomycetes</taxon>
        <taxon>Micrococcales</taxon>
        <taxon>Dermacoccaceae</taxon>
        <taxon>Barrientosiimonas</taxon>
    </lineage>
</organism>
<keyword evidence="3" id="KW-0436">Ligase</keyword>
<dbReference type="GO" id="GO:0016878">
    <property type="term" value="F:acid-thiol ligase activity"/>
    <property type="evidence" value="ECO:0007669"/>
    <property type="project" value="UniProtKB-ARBA"/>
</dbReference>
<dbReference type="Gene3D" id="3.40.50.12780">
    <property type="entry name" value="N-terminal domain of ligase-like"/>
    <property type="match status" value="1"/>
</dbReference>
<sequence length="517" mass="55127">MTVDNDLIAEIPRRTTSFDDSNLTLGDDGITRYAGLPVSMVHLLRDAAAAHPDDEAVVELDGGRLTYGRLWERAQRVAGGLRAAGVQAGDRTAILLPAGTDWTLAFLGSMVAGAIVVPVNTRFAEPEVAYVLEDSAAAYVFRPGEPLPDGDPVVVEPEHADVAAIFYTSGTTGQPKGALTTHEAFLSNCESMLRATPDDDRDAVTGQAYRTLISVPLFHVTGCNSQLLTALYVGGTAVILPALDVGRLLRAVGEERISALTTVPAIYGLMLAHPDFPSTDISSVRRASYGGAPIAPALVHAIKRAFPEARVSNGFGMTETAALACGLPDEEAAEHADSVGWPVPVVDLALFMTDPETGVGELLMRGPTITPGYWNKPEKTSEAFVDGWLRSGDLARVDDEGRVYIVDRAKDMINRGGENVYSVEVENALAGAPGVAEAAVVGVANPVLGEAVGMVLYPRPGQTVDPQNVLAYLRGRIADYKIPQYAVVRDEPLPRNPGGKILKRPLRDSDDWGDRLW</sequence>
<dbReference type="PROSITE" id="PS00455">
    <property type="entry name" value="AMP_BINDING"/>
    <property type="match status" value="1"/>
</dbReference>
<dbReference type="SUPFAM" id="SSF56801">
    <property type="entry name" value="Acetyl-CoA synthetase-like"/>
    <property type="match status" value="1"/>
</dbReference>
<dbReference type="OrthoDB" id="9803968at2"/>
<proteinExistence type="predicted"/>
<dbReference type="RefSeq" id="WP_142007024.1">
    <property type="nucleotide sequence ID" value="NZ_CAJTBP010000001.1"/>
</dbReference>
<evidence type="ECO:0000259" key="2">
    <source>
        <dbReference type="Pfam" id="PF13193"/>
    </source>
</evidence>
<dbReference type="Pfam" id="PF00501">
    <property type="entry name" value="AMP-binding"/>
    <property type="match status" value="2"/>
</dbReference>
<dbReference type="AlphaFoldDB" id="A0A542XFQ8"/>
<dbReference type="Pfam" id="PF13193">
    <property type="entry name" value="AMP-binding_C"/>
    <property type="match status" value="1"/>
</dbReference>
<comment type="caution">
    <text evidence="3">The sequence shown here is derived from an EMBL/GenBank/DDBJ whole genome shotgun (WGS) entry which is preliminary data.</text>
</comment>
<dbReference type="InterPro" id="IPR020845">
    <property type="entry name" value="AMP-binding_CS"/>
</dbReference>
<evidence type="ECO:0000313" key="4">
    <source>
        <dbReference type="Proteomes" id="UP000318336"/>
    </source>
</evidence>
<dbReference type="Gene3D" id="3.30.300.30">
    <property type="match status" value="1"/>
</dbReference>
<dbReference type="InterPro" id="IPR045851">
    <property type="entry name" value="AMP-bd_C_sf"/>
</dbReference>
<dbReference type="InterPro" id="IPR050237">
    <property type="entry name" value="ATP-dep_AMP-bd_enzyme"/>
</dbReference>
<evidence type="ECO:0000313" key="3">
    <source>
        <dbReference type="EMBL" id="TQL34657.1"/>
    </source>
</evidence>
<dbReference type="EMBL" id="VFOK01000001">
    <property type="protein sequence ID" value="TQL34657.1"/>
    <property type="molecule type" value="Genomic_DNA"/>
</dbReference>
<dbReference type="PANTHER" id="PTHR43767">
    <property type="entry name" value="LONG-CHAIN-FATTY-ACID--COA LIGASE"/>
    <property type="match status" value="1"/>
</dbReference>
<feature type="domain" description="AMP-dependent synthetase/ligase" evidence="1">
    <location>
        <begin position="45"/>
        <end position="141"/>
    </location>
</feature>
<name>A0A542XFQ8_9MICO</name>
<accession>A0A542XFQ8</accession>